<dbReference type="AlphaFoldDB" id="A0A3P1V6R0"/>
<dbReference type="NCBIfam" id="NF047864">
    <property type="entry name" value="CBU_0592_membra"/>
    <property type="match status" value="1"/>
</dbReference>
<keyword evidence="4" id="KW-1185">Reference proteome</keyword>
<keyword evidence="1" id="KW-0812">Transmembrane</keyword>
<evidence type="ECO:0000259" key="2">
    <source>
        <dbReference type="Pfam" id="PF26604"/>
    </source>
</evidence>
<feature type="domain" description="CBU-0592-like" evidence="2">
    <location>
        <begin position="27"/>
        <end position="92"/>
    </location>
</feature>
<organism evidence="3 4">
    <name type="scientific">Actinomyces bowdenii</name>
    <dbReference type="NCBI Taxonomy" id="131109"/>
    <lineage>
        <taxon>Bacteria</taxon>
        <taxon>Bacillati</taxon>
        <taxon>Actinomycetota</taxon>
        <taxon>Actinomycetes</taxon>
        <taxon>Actinomycetales</taxon>
        <taxon>Actinomycetaceae</taxon>
        <taxon>Actinomyces</taxon>
    </lineage>
</organism>
<dbReference type="EMBL" id="RQZC01000004">
    <property type="protein sequence ID" value="RRD29874.1"/>
    <property type="molecule type" value="Genomic_DNA"/>
</dbReference>
<dbReference type="InterPro" id="IPR058058">
    <property type="entry name" value="CBU_0592-like"/>
</dbReference>
<sequence length="132" mass="14087">MRLTFTAQGSTIVAVNDLLPLLIAAGAWIGAAELLIAYVLVSKGSMAGDSLRYQALNISGSLLLMTNCAYTGAWPSVIANFFYLVVGVNILLTVKRAYIAQLSRRQGAELMARLRRTSPSSLPGMAAPLERA</sequence>
<feature type="transmembrane region" description="Helical" evidence="1">
    <location>
        <begin position="20"/>
        <end position="41"/>
    </location>
</feature>
<keyword evidence="1" id="KW-0472">Membrane</keyword>
<evidence type="ECO:0000256" key="1">
    <source>
        <dbReference type="SAM" id="Phobius"/>
    </source>
</evidence>
<dbReference type="Pfam" id="PF26604">
    <property type="entry name" value="CBU_0592"/>
    <property type="match status" value="1"/>
</dbReference>
<accession>A0A3P1V6R0</accession>
<dbReference type="OrthoDB" id="3256397at2"/>
<comment type="caution">
    <text evidence="3">The sequence shown here is derived from an EMBL/GenBank/DDBJ whole genome shotgun (WGS) entry which is preliminary data.</text>
</comment>
<name>A0A3P1V6R0_9ACTO</name>
<protein>
    <recommendedName>
        <fullName evidence="2">CBU-0592-like domain-containing protein</fullName>
    </recommendedName>
</protein>
<evidence type="ECO:0000313" key="3">
    <source>
        <dbReference type="EMBL" id="RRD29874.1"/>
    </source>
</evidence>
<reference evidence="3 4" key="1">
    <citation type="submission" date="2018-11" db="EMBL/GenBank/DDBJ databases">
        <title>Genomes From Bacteria Associated with the Canine Oral Cavity: a Test Case for Automated Genome-Based Taxonomic Assignment.</title>
        <authorList>
            <person name="Coil D.A."/>
            <person name="Jospin G."/>
            <person name="Darling A.E."/>
            <person name="Wallis C."/>
            <person name="Davis I.J."/>
            <person name="Harris S."/>
            <person name="Eisen J.A."/>
            <person name="Holcombe L.J."/>
            <person name="O'Flynn C."/>
        </authorList>
    </citation>
    <scope>NUCLEOTIDE SEQUENCE [LARGE SCALE GENOMIC DNA]</scope>
    <source>
        <strain evidence="3 4">OH5050</strain>
    </source>
</reference>
<keyword evidence="1" id="KW-1133">Transmembrane helix</keyword>
<feature type="transmembrane region" description="Helical" evidence="1">
    <location>
        <begin position="78"/>
        <end position="98"/>
    </location>
</feature>
<dbReference type="Proteomes" id="UP000271272">
    <property type="component" value="Unassembled WGS sequence"/>
</dbReference>
<evidence type="ECO:0000313" key="4">
    <source>
        <dbReference type="Proteomes" id="UP000271272"/>
    </source>
</evidence>
<gene>
    <name evidence="3" type="ORF">EII10_04010</name>
</gene>
<proteinExistence type="predicted"/>